<dbReference type="InterPro" id="IPR055385">
    <property type="entry name" value="GpJ_HDII-ins2"/>
</dbReference>
<feature type="domain" description="Tip attachment protein J HDII-ins2" evidence="2">
    <location>
        <begin position="439"/>
        <end position="538"/>
    </location>
</feature>
<dbReference type="NCBIfam" id="NF040662">
    <property type="entry name" value="attach_TipJ_rel"/>
    <property type="match status" value="1"/>
</dbReference>
<dbReference type="Pfam" id="PF24801">
    <property type="entry name" value="FNIII-A_GpJ"/>
    <property type="match status" value="1"/>
</dbReference>
<dbReference type="EMBL" id="LXEP01000033">
    <property type="protein sequence ID" value="OAT18024.1"/>
    <property type="molecule type" value="Genomic_DNA"/>
</dbReference>
<evidence type="ECO:0000259" key="2">
    <source>
        <dbReference type="Pfam" id="PF24801"/>
    </source>
</evidence>
<gene>
    <name evidence="3" type="ORF">M977_03812</name>
</gene>
<evidence type="ECO:0000256" key="1">
    <source>
        <dbReference type="SAM" id="Phobius"/>
    </source>
</evidence>
<keyword evidence="1" id="KW-0812">Transmembrane</keyword>
<organism evidence="3 4">
    <name type="scientific">Buttiauxella gaviniae ATCC 51604</name>
    <dbReference type="NCBI Taxonomy" id="1354253"/>
    <lineage>
        <taxon>Bacteria</taxon>
        <taxon>Pseudomonadati</taxon>
        <taxon>Pseudomonadota</taxon>
        <taxon>Gammaproteobacteria</taxon>
        <taxon>Enterobacterales</taxon>
        <taxon>Enterobacteriaceae</taxon>
        <taxon>Buttiauxella</taxon>
    </lineage>
</organism>
<keyword evidence="1" id="KW-0472">Membrane</keyword>
<dbReference type="AlphaFoldDB" id="A0A1B7HQV3"/>
<name>A0A1B7HQV3_9ENTR</name>
<evidence type="ECO:0000313" key="3">
    <source>
        <dbReference type="EMBL" id="OAT18024.1"/>
    </source>
</evidence>
<feature type="transmembrane region" description="Helical" evidence="1">
    <location>
        <begin position="74"/>
        <end position="100"/>
    </location>
</feature>
<dbReference type="RefSeq" id="WP_064518077.1">
    <property type="nucleotide sequence ID" value="NZ_LXEP01000033.1"/>
</dbReference>
<dbReference type="Proteomes" id="UP000078504">
    <property type="component" value="Unassembled WGS sequence"/>
</dbReference>
<comment type="caution">
    <text evidence="3">The sequence shown here is derived from an EMBL/GenBank/DDBJ whole genome shotgun (WGS) entry which is preliminary data.</text>
</comment>
<keyword evidence="1" id="KW-1133">Transmembrane helix</keyword>
<protein>
    <recommendedName>
        <fullName evidence="2">Tip attachment protein J HDII-ins2 domain-containing protein</fullName>
    </recommendedName>
</protein>
<proteinExistence type="predicted"/>
<sequence length="908" mass="99236">MTIKIYPSRLPGEPLETHQHGAITIHQWLKRNVENYRADMKHPIVIEVDGVNIPATAWFDYAIKPESDIQIYPIPYGLSVVAIAWIAAAVAVASVAYALFFAPGVGDVGGYSSGSGNRLDINPAKANQAKLGDPIRELFGRRRIYPDYVVQPVTRFDPDDPTIMRVLMFVSLGVGKSSFGEGDMRVGSTPVSSLEEGFSYLTYLPDSNVSGDERSENWFNSTEVGGTTSGSGLDMAQTAPDTDDVVAKSLTVSGPTITFNGLSTDDGDDATNDLPDSWVAGATVEIIVPDSYVVTNEGAYSLITSDVLSEISPYVGMPVSLWYNSSDYELFIASYTPHADASGSDEEVTASITLAYDSATGTAFTGIPEGFIRLSISHSGSEYKIVEVDGSSTTLQRLVAGVVDPSWPGFNPRTVLDFTASGLNENDNWMGPFLSCPENEVCDMFEVNFFFPSGICGYKDSGSKKNRQVKWEIQYRVYGSGSGWSSKTGIYDMKNINGLGFTERVTLGAPGLVEVRTRRTNEQGEDNSRDNMYWQSLRGRLLTRPSSYPGVTTMGITVETGGKLAAQSDRRVNIVATRIYDSGIQRTISAALFHVGHSIGLNMDVEAIEELEETYWSPNNEFFDFETNDSTSTLEILQTITNAGKSYFLLSDGLASVAREGVKPWAGIISPQETTELLQTAFIAPSSDDYDGVDVTYINGSTWAEETVQCRTSDNPTPVKIEDYTLDGVLDRDHAYQIGMRRLMKYLQQRLTHTTTTEMDALCYNVGDRIVFTDDIPGSKTVSTLVEDMVIDGGATIFTVSEPLDWSFSNPRALIRYQDGSASGLLIATKVGDYELSIPEQPEFASIIMDDGAIEPPRLIFCDSSRVGYNGIIAEIAPQSDGTCQVTAKEYKDSFYQYDNTLYPGNVS</sequence>
<evidence type="ECO:0000313" key="4">
    <source>
        <dbReference type="Proteomes" id="UP000078504"/>
    </source>
</evidence>
<accession>A0A1B7HQV3</accession>
<dbReference type="PATRIC" id="fig|1354253.4.peg.3888"/>
<reference evidence="3 4" key="1">
    <citation type="submission" date="2016-04" db="EMBL/GenBank/DDBJ databases">
        <title>ATOL: Assembling a taxonomically balanced genome-scale reconstruction of the evolutionary history of the Enterobacteriaceae.</title>
        <authorList>
            <person name="Plunkett G.III."/>
            <person name="Neeno-Eckwall E.C."/>
            <person name="Glasner J.D."/>
            <person name="Perna N.T."/>
        </authorList>
    </citation>
    <scope>NUCLEOTIDE SEQUENCE [LARGE SCALE GENOMIC DNA]</scope>
    <source>
        <strain evidence="3 4">ATCC 51604</strain>
    </source>
</reference>